<dbReference type="Gene3D" id="1.25.40.20">
    <property type="entry name" value="Ankyrin repeat-containing domain"/>
    <property type="match status" value="1"/>
</dbReference>
<dbReference type="OrthoDB" id="1577640at2759"/>
<evidence type="ECO:0000313" key="4">
    <source>
        <dbReference type="EMBL" id="CAE7208486.1"/>
    </source>
</evidence>
<evidence type="ECO:0000256" key="1">
    <source>
        <dbReference type="ARBA" id="ARBA00022737"/>
    </source>
</evidence>
<dbReference type="EMBL" id="CAJNIZ010002248">
    <property type="protein sequence ID" value="CAE7208486.1"/>
    <property type="molecule type" value="Genomic_DNA"/>
</dbReference>
<feature type="repeat" description="ANK" evidence="3">
    <location>
        <begin position="15"/>
        <end position="47"/>
    </location>
</feature>
<sequence length="278" mass="29699">MLTSFGADPNGGPKAQKTPLQVAAANGNLDSLKLLLDNNAIVDLNGPNNGSALFSAVLNCQSNAVRYLLDKNSMPDQVALPRGGAKCKISPMLALFDRDRSQRCEGSSLNTVISALVQGNASFAVPAHDDCENQTAIMTALESKQDISVVEHLLSLKADPNQAGRDGSGELFKPFEYAFMQTSYLGAPLAEFSKIAKLLHSYKASVDATLDQAYTPLMMAAEYCESDLVKVLLGLNADPDKRNDDQKTAADLACSNSEENATVAENLKTLLRSQGKRA</sequence>
<organism evidence="4 5">
    <name type="scientific">Symbiodinium pilosum</name>
    <name type="common">Dinoflagellate</name>
    <dbReference type="NCBI Taxonomy" id="2952"/>
    <lineage>
        <taxon>Eukaryota</taxon>
        <taxon>Sar</taxon>
        <taxon>Alveolata</taxon>
        <taxon>Dinophyceae</taxon>
        <taxon>Suessiales</taxon>
        <taxon>Symbiodiniaceae</taxon>
        <taxon>Symbiodinium</taxon>
    </lineage>
</organism>
<gene>
    <name evidence="4" type="primary">EMB506</name>
    <name evidence="4" type="ORF">SPIL2461_LOCUS2140</name>
</gene>
<keyword evidence="1" id="KW-0677">Repeat</keyword>
<dbReference type="InterPro" id="IPR036770">
    <property type="entry name" value="Ankyrin_rpt-contain_sf"/>
</dbReference>
<dbReference type="AlphaFoldDB" id="A0A812JK08"/>
<dbReference type="InterPro" id="IPR002110">
    <property type="entry name" value="Ankyrin_rpt"/>
</dbReference>
<keyword evidence="5" id="KW-1185">Reference proteome</keyword>
<dbReference type="PROSITE" id="PS50297">
    <property type="entry name" value="ANK_REP_REGION"/>
    <property type="match status" value="2"/>
</dbReference>
<evidence type="ECO:0000256" key="2">
    <source>
        <dbReference type="ARBA" id="ARBA00023043"/>
    </source>
</evidence>
<reference evidence="4" key="1">
    <citation type="submission" date="2021-02" db="EMBL/GenBank/DDBJ databases">
        <authorList>
            <person name="Dougan E. K."/>
            <person name="Rhodes N."/>
            <person name="Thang M."/>
            <person name="Chan C."/>
        </authorList>
    </citation>
    <scope>NUCLEOTIDE SEQUENCE</scope>
</reference>
<name>A0A812JK08_SYMPI</name>
<evidence type="ECO:0000313" key="5">
    <source>
        <dbReference type="Proteomes" id="UP000649617"/>
    </source>
</evidence>
<keyword evidence="2 3" id="KW-0040">ANK repeat</keyword>
<dbReference type="PANTHER" id="PTHR24198">
    <property type="entry name" value="ANKYRIN REPEAT AND PROTEIN KINASE DOMAIN-CONTAINING PROTEIN"/>
    <property type="match status" value="1"/>
</dbReference>
<dbReference type="Proteomes" id="UP000649617">
    <property type="component" value="Unassembled WGS sequence"/>
</dbReference>
<feature type="repeat" description="ANK" evidence="3">
    <location>
        <begin position="212"/>
        <end position="244"/>
    </location>
</feature>
<comment type="caution">
    <text evidence="4">The sequence shown here is derived from an EMBL/GenBank/DDBJ whole genome shotgun (WGS) entry which is preliminary data.</text>
</comment>
<dbReference type="PANTHER" id="PTHR24198:SF165">
    <property type="entry name" value="ANKYRIN REPEAT-CONTAINING PROTEIN-RELATED"/>
    <property type="match status" value="1"/>
</dbReference>
<protein>
    <submittedName>
        <fullName evidence="4">EMB506 protein</fullName>
    </submittedName>
</protein>
<evidence type="ECO:0000256" key="3">
    <source>
        <dbReference type="PROSITE-ProRule" id="PRU00023"/>
    </source>
</evidence>
<dbReference type="Pfam" id="PF12796">
    <property type="entry name" value="Ank_2"/>
    <property type="match status" value="2"/>
</dbReference>
<dbReference type="SUPFAM" id="SSF48403">
    <property type="entry name" value="Ankyrin repeat"/>
    <property type="match status" value="1"/>
</dbReference>
<proteinExistence type="predicted"/>
<dbReference type="SMART" id="SM00248">
    <property type="entry name" value="ANK"/>
    <property type="match status" value="4"/>
</dbReference>
<accession>A0A812JK08</accession>
<dbReference type="PROSITE" id="PS50088">
    <property type="entry name" value="ANK_REPEAT"/>
    <property type="match status" value="2"/>
</dbReference>